<gene>
    <name evidence="1" type="ORF">JW646_01605</name>
</gene>
<proteinExistence type="predicted"/>
<organism evidence="1 2">
    <name type="scientific">Terrisporobacter hibernicus</name>
    <dbReference type="NCBI Taxonomy" id="2813371"/>
    <lineage>
        <taxon>Bacteria</taxon>
        <taxon>Bacillati</taxon>
        <taxon>Bacillota</taxon>
        <taxon>Clostridia</taxon>
        <taxon>Peptostreptococcales</taxon>
        <taxon>Peptostreptococcaceae</taxon>
        <taxon>Terrisporobacter</taxon>
    </lineage>
</organism>
<keyword evidence="2" id="KW-1185">Reference proteome</keyword>
<name>A0AAX2ZFR0_9FIRM</name>
<dbReference type="EMBL" id="CP081135">
    <property type="protein sequence ID" value="UEL48173.1"/>
    <property type="molecule type" value="Genomic_DNA"/>
</dbReference>
<dbReference type="KEGG" id="tem:JW646_01605"/>
<evidence type="ECO:0000313" key="2">
    <source>
        <dbReference type="Proteomes" id="UP001198983"/>
    </source>
</evidence>
<dbReference type="Proteomes" id="UP001198983">
    <property type="component" value="Chromosome"/>
</dbReference>
<reference evidence="1 2" key="1">
    <citation type="journal article" date="2023" name="Int. J. Syst. Evol. Microbiol.">
        <title>Terrisporobacter hibernicus sp. nov., isolated from bovine faeces in Northern Ireland.</title>
        <authorList>
            <person name="Mitchell M."/>
            <person name="Nguyen S.V."/>
            <person name="Connor M."/>
            <person name="Fairley D.J."/>
            <person name="Donoghue O."/>
            <person name="Marshall H."/>
            <person name="Koolman L."/>
            <person name="McMullan G."/>
            <person name="Schaffer K.E."/>
            <person name="McGrath J.W."/>
            <person name="Fanning S."/>
        </authorList>
    </citation>
    <scope>NUCLEOTIDE SEQUENCE [LARGE SCALE GENOMIC DNA]</scope>
    <source>
        <strain evidence="1 2">MCA3</strain>
    </source>
</reference>
<sequence>MIIKYTEEDIVSMEIMNKIFCKGTIMTIGGDRIPLKLPGTYILELGYEGNKYEINDKEIFDSYEVGQFIKLKLVESLDQNRNIIKYDLLKLK</sequence>
<dbReference type="AlphaFoldDB" id="A0AAX2ZFR0"/>
<evidence type="ECO:0008006" key="3">
    <source>
        <dbReference type="Google" id="ProtNLM"/>
    </source>
</evidence>
<dbReference type="RefSeq" id="WP_187359268.1">
    <property type="nucleotide sequence ID" value="NZ_CP081135.1"/>
</dbReference>
<evidence type="ECO:0000313" key="1">
    <source>
        <dbReference type="EMBL" id="UEL48173.1"/>
    </source>
</evidence>
<accession>A0AAX2ZFR0</accession>
<protein>
    <recommendedName>
        <fullName evidence="3">S1 motif domain-containing protein</fullName>
    </recommendedName>
</protein>